<gene>
    <name evidence="1" type="ORF">NYO98_07275</name>
</gene>
<organism evidence="1 2">
    <name type="scientific">Nocardioides pini</name>
    <dbReference type="NCBI Taxonomy" id="2975053"/>
    <lineage>
        <taxon>Bacteria</taxon>
        <taxon>Bacillati</taxon>
        <taxon>Actinomycetota</taxon>
        <taxon>Actinomycetes</taxon>
        <taxon>Propionibacteriales</taxon>
        <taxon>Nocardioidaceae</taxon>
        <taxon>Nocardioides</taxon>
    </lineage>
</organism>
<name>A0ABT4CB60_9ACTN</name>
<evidence type="ECO:0008006" key="3">
    <source>
        <dbReference type="Google" id="ProtNLM"/>
    </source>
</evidence>
<proteinExistence type="predicted"/>
<reference evidence="1" key="1">
    <citation type="submission" date="2022-08" db="EMBL/GenBank/DDBJ databases">
        <title>Genome sequencing of Nocardioides sp. STR2.</title>
        <authorList>
            <person name="So Y."/>
        </authorList>
    </citation>
    <scope>NUCLEOTIDE SEQUENCE</scope>
    <source>
        <strain evidence="1">STR2</strain>
    </source>
</reference>
<dbReference type="RefSeq" id="WP_268110898.1">
    <property type="nucleotide sequence ID" value="NZ_JAPPUX010000002.1"/>
</dbReference>
<protein>
    <recommendedName>
        <fullName evidence="3">Immunity protein Imm1</fullName>
    </recommendedName>
</protein>
<comment type="caution">
    <text evidence="1">The sequence shown here is derived from an EMBL/GenBank/DDBJ whole genome shotgun (WGS) entry which is preliminary data.</text>
</comment>
<accession>A0ABT4CB60</accession>
<keyword evidence="2" id="KW-1185">Reference proteome</keyword>
<dbReference type="EMBL" id="JAPPUX010000002">
    <property type="protein sequence ID" value="MCY4726076.1"/>
    <property type="molecule type" value="Genomic_DNA"/>
</dbReference>
<sequence length="131" mass="14372">MRHLDDELLKASVPLAAYVADEGLAPQTVTDLVEWGALAADPTHDIHQRLPDSDVLFTWTLWVGDEARSHYDDDAEVELDAALALQPGVEEVDWMDREVFHLAAPTLCRDGVVAAGALALLDDRVRTPSDD</sequence>
<evidence type="ECO:0000313" key="2">
    <source>
        <dbReference type="Proteomes" id="UP001074726"/>
    </source>
</evidence>
<dbReference type="Proteomes" id="UP001074726">
    <property type="component" value="Unassembled WGS sequence"/>
</dbReference>
<evidence type="ECO:0000313" key="1">
    <source>
        <dbReference type="EMBL" id="MCY4726076.1"/>
    </source>
</evidence>